<dbReference type="PANTHER" id="PTHR33480">
    <property type="entry name" value="SET DOMAIN-CONTAINING PROTEIN-RELATED"/>
    <property type="match status" value="1"/>
</dbReference>
<accession>A0AAN7SNQ7</accession>
<comment type="caution">
    <text evidence="1">The sequence shown here is derived from an EMBL/GenBank/DDBJ whole genome shotgun (WGS) entry which is preliminary data.</text>
</comment>
<dbReference type="PANTHER" id="PTHR33480:SF1">
    <property type="entry name" value="TYR RECOMBINASE DOMAIN-CONTAINING PROTEIN"/>
    <property type="match status" value="1"/>
</dbReference>
<dbReference type="Proteomes" id="UP001353858">
    <property type="component" value="Unassembled WGS sequence"/>
</dbReference>
<organism evidence="1 2">
    <name type="scientific">Aquatica leii</name>
    <dbReference type="NCBI Taxonomy" id="1421715"/>
    <lineage>
        <taxon>Eukaryota</taxon>
        <taxon>Metazoa</taxon>
        <taxon>Ecdysozoa</taxon>
        <taxon>Arthropoda</taxon>
        <taxon>Hexapoda</taxon>
        <taxon>Insecta</taxon>
        <taxon>Pterygota</taxon>
        <taxon>Neoptera</taxon>
        <taxon>Endopterygota</taxon>
        <taxon>Coleoptera</taxon>
        <taxon>Polyphaga</taxon>
        <taxon>Elateriformia</taxon>
        <taxon>Elateroidea</taxon>
        <taxon>Lampyridae</taxon>
        <taxon>Luciolinae</taxon>
        <taxon>Aquatica</taxon>
    </lineage>
</organism>
<name>A0AAN7SNQ7_9COLE</name>
<gene>
    <name evidence="1" type="ORF">RN001_013425</name>
</gene>
<protein>
    <submittedName>
        <fullName evidence="1">Uncharacterized protein</fullName>
    </submittedName>
</protein>
<evidence type="ECO:0000313" key="2">
    <source>
        <dbReference type="Proteomes" id="UP001353858"/>
    </source>
</evidence>
<sequence length="235" mass="27310">MMGLKTLFETLKPEFFDNLVSATKIISGYDPSSRTDIATRMIIKKSKLIICHNQEECLTNIKRLKHLIENHWTLEISSLKPKLLPLTSDVMKFQKYLVKEAKEASENILKKHKLVKEYRRLSENVLAMVVFLYKNSDTASVVNKTIDIIRHITVDPTNSLRQTAIFHIYQFPTMDISTTAITNEKFHRCEIRQQEQVIANQVKVILRTTKPSPATTNYNHNKKRIKIIFPKMVLL</sequence>
<keyword evidence="2" id="KW-1185">Reference proteome</keyword>
<dbReference type="EMBL" id="JARPUR010000006">
    <property type="protein sequence ID" value="KAK4874065.1"/>
    <property type="molecule type" value="Genomic_DNA"/>
</dbReference>
<reference evidence="2" key="1">
    <citation type="submission" date="2023-01" db="EMBL/GenBank/DDBJ databases">
        <title>Key to firefly adult light organ development and bioluminescence: homeobox transcription factors regulate luciferase expression and transportation to peroxisome.</title>
        <authorList>
            <person name="Fu X."/>
        </authorList>
    </citation>
    <scope>NUCLEOTIDE SEQUENCE [LARGE SCALE GENOMIC DNA]</scope>
</reference>
<dbReference type="AlphaFoldDB" id="A0AAN7SNQ7"/>
<proteinExistence type="predicted"/>
<evidence type="ECO:0000313" key="1">
    <source>
        <dbReference type="EMBL" id="KAK4874065.1"/>
    </source>
</evidence>